<dbReference type="OrthoDB" id="1202750at2"/>
<reference evidence="1 2" key="1">
    <citation type="submission" date="2018-05" db="EMBL/GenBank/DDBJ databases">
        <title>Flavobacterium sp. strain IMCC34759, incomplete genome.</title>
        <authorList>
            <person name="Joung Y."/>
            <person name="Cho J."/>
        </authorList>
    </citation>
    <scope>NUCLEOTIDE SEQUENCE [LARGE SCALE GENOMIC DNA]</scope>
    <source>
        <strain evidence="1 2">IMCC34759</strain>
    </source>
</reference>
<dbReference type="EMBL" id="QJHK01000004">
    <property type="protein sequence ID" value="PXY41701.1"/>
    <property type="molecule type" value="Genomic_DNA"/>
</dbReference>
<dbReference type="Proteomes" id="UP000247903">
    <property type="component" value="Unassembled WGS sequence"/>
</dbReference>
<organism evidence="1 2">
    <name type="scientific">Flavobacterium cheongpyeongense</name>
    <dbReference type="NCBI Taxonomy" id="2212651"/>
    <lineage>
        <taxon>Bacteria</taxon>
        <taxon>Pseudomonadati</taxon>
        <taxon>Bacteroidota</taxon>
        <taxon>Flavobacteriia</taxon>
        <taxon>Flavobacteriales</taxon>
        <taxon>Flavobacteriaceae</taxon>
        <taxon>Flavobacterium</taxon>
    </lineage>
</organism>
<dbReference type="RefSeq" id="WP_110305941.1">
    <property type="nucleotide sequence ID" value="NZ_QJHK01000004.1"/>
</dbReference>
<evidence type="ECO:0000313" key="1">
    <source>
        <dbReference type="EMBL" id="PXY41701.1"/>
    </source>
</evidence>
<accession>A0A2V4BRW0</accession>
<comment type="caution">
    <text evidence="1">The sequence shown here is derived from an EMBL/GenBank/DDBJ whole genome shotgun (WGS) entry which is preliminary data.</text>
</comment>
<protein>
    <submittedName>
        <fullName evidence="1">Uncharacterized protein</fullName>
    </submittedName>
</protein>
<sequence>MIIENKILKAVGTNKLNLKILGERKWYNYFISVNKLVWSRNLSDGYEIHVYSDEYKTLHLGTFKI</sequence>
<proteinExistence type="predicted"/>
<gene>
    <name evidence="1" type="ORF">DMB65_07075</name>
</gene>
<keyword evidence="2" id="KW-1185">Reference proteome</keyword>
<name>A0A2V4BRW0_9FLAO</name>
<dbReference type="AlphaFoldDB" id="A0A2V4BRW0"/>
<evidence type="ECO:0000313" key="2">
    <source>
        <dbReference type="Proteomes" id="UP000247903"/>
    </source>
</evidence>